<dbReference type="SMART" id="SM00729">
    <property type="entry name" value="Elp3"/>
    <property type="match status" value="1"/>
</dbReference>
<dbReference type="PROSITE" id="PS51918">
    <property type="entry name" value="RADICAL_SAM"/>
    <property type="match status" value="1"/>
</dbReference>
<comment type="function">
    <text evidence="13">Involved in the heme biosynthesis. Catalyzes the anaerobic oxidative decarboxylation of propionate groups of rings A and B of coproporphyrinogen III to yield the vinyl groups in protoporphyrinogen IX.</text>
</comment>
<evidence type="ECO:0000256" key="5">
    <source>
        <dbReference type="ARBA" id="ARBA00022485"/>
    </source>
</evidence>
<dbReference type="GO" id="GO:0006782">
    <property type="term" value="P:protoporphyrinogen IX biosynthetic process"/>
    <property type="evidence" value="ECO:0007669"/>
    <property type="project" value="UniProtKB-UniPathway"/>
</dbReference>
<keyword evidence="20" id="KW-1185">Reference proteome</keyword>
<evidence type="ECO:0000256" key="2">
    <source>
        <dbReference type="ARBA" id="ARBA00004785"/>
    </source>
</evidence>
<evidence type="ECO:0000256" key="17">
    <source>
        <dbReference type="PIRSR" id="PIRSR000167-2"/>
    </source>
</evidence>
<keyword evidence="7 15" id="KW-0949">S-adenosyl-L-methionine</keyword>
<evidence type="ECO:0000256" key="4">
    <source>
        <dbReference type="ARBA" id="ARBA00011245"/>
    </source>
</evidence>
<feature type="binding site" evidence="16">
    <location>
        <position position="192"/>
    </location>
    <ligand>
        <name>S-adenosyl-L-methionine</name>
        <dbReference type="ChEBI" id="CHEBI:59789"/>
        <label>2</label>
    </ligand>
</feature>
<dbReference type="GO" id="GO:0005737">
    <property type="term" value="C:cytoplasm"/>
    <property type="evidence" value="ECO:0007669"/>
    <property type="project" value="UniProtKB-SubCell"/>
</dbReference>
<gene>
    <name evidence="19" type="primary">hemN_2</name>
    <name evidence="19" type="ORF">IMCC3135_12695</name>
</gene>
<evidence type="ECO:0000256" key="3">
    <source>
        <dbReference type="ARBA" id="ARBA00005493"/>
    </source>
</evidence>
<dbReference type="Proteomes" id="UP000250079">
    <property type="component" value="Chromosome"/>
</dbReference>
<evidence type="ECO:0000256" key="16">
    <source>
        <dbReference type="PIRSR" id="PIRSR000167-1"/>
    </source>
</evidence>
<evidence type="ECO:0000313" key="19">
    <source>
        <dbReference type="EMBL" id="ASJ72627.1"/>
    </source>
</evidence>
<proteinExistence type="inferred from homology"/>
<dbReference type="CDD" id="cd01335">
    <property type="entry name" value="Radical_SAM"/>
    <property type="match status" value="1"/>
</dbReference>
<dbReference type="GO" id="GO:0004109">
    <property type="term" value="F:coproporphyrinogen oxidase activity"/>
    <property type="evidence" value="ECO:0007669"/>
    <property type="project" value="InterPro"/>
</dbReference>
<dbReference type="Pfam" id="PF06969">
    <property type="entry name" value="HemN_C"/>
    <property type="match status" value="1"/>
</dbReference>
<dbReference type="PIRSF" id="PIRSF000167">
    <property type="entry name" value="HemN"/>
    <property type="match status" value="1"/>
</dbReference>
<feature type="binding site" evidence="16">
    <location>
        <begin position="133"/>
        <end position="134"/>
    </location>
    <ligand>
        <name>S-adenosyl-L-methionine</name>
        <dbReference type="ChEBI" id="CHEBI:59789"/>
        <label>2</label>
    </ligand>
</feature>
<dbReference type="NCBIfam" id="TIGR00538">
    <property type="entry name" value="hemN"/>
    <property type="match status" value="1"/>
</dbReference>
<evidence type="ECO:0000256" key="10">
    <source>
        <dbReference type="ARBA" id="ARBA00023004"/>
    </source>
</evidence>
<dbReference type="PANTHER" id="PTHR13932:SF6">
    <property type="entry name" value="OXYGEN-INDEPENDENT COPROPORPHYRINOGEN III OXIDASE"/>
    <property type="match status" value="1"/>
</dbReference>
<keyword evidence="11 15" id="KW-0411">Iron-sulfur</keyword>
<dbReference type="Pfam" id="PF04055">
    <property type="entry name" value="Radical_SAM"/>
    <property type="match status" value="1"/>
</dbReference>
<dbReference type="GO" id="GO:0051989">
    <property type="term" value="F:coproporphyrinogen dehydrogenase activity"/>
    <property type="evidence" value="ECO:0007669"/>
    <property type="project" value="UniProtKB-EC"/>
</dbReference>
<dbReference type="GO" id="GO:0051539">
    <property type="term" value="F:4 iron, 4 sulfur cluster binding"/>
    <property type="evidence" value="ECO:0007669"/>
    <property type="project" value="UniProtKB-KW"/>
</dbReference>
<feature type="binding site" evidence="17">
    <location>
        <position position="85"/>
    </location>
    <ligand>
        <name>[4Fe-4S] cluster</name>
        <dbReference type="ChEBI" id="CHEBI:49883"/>
        <note>4Fe-4S-S-AdoMet</note>
    </ligand>
</feature>
<evidence type="ECO:0000256" key="15">
    <source>
        <dbReference type="PIRNR" id="PIRNR000167"/>
    </source>
</evidence>
<dbReference type="InterPro" id="IPR006638">
    <property type="entry name" value="Elp3/MiaA/NifB-like_rSAM"/>
</dbReference>
<feature type="domain" description="Radical SAM core" evidence="18">
    <location>
        <begin position="64"/>
        <end position="303"/>
    </location>
</feature>
<feature type="binding site" evidence="16">
    <location>
        <position position="229"/>
    </location>
    <ligand>
        <name>S-adenosyl-L-methionine</name>
        <dbReference type="ChEBI" id="CHEBI:59789"/>
        <label>2</label>
    </ligand>
</feature>
<dbReference type="SUPFAM" id="SSF102114">
    <property type="entry name" value="Radical SAM enzymes"/>
    <property type="match status" value="1"/>
</dbReference>
<evidence type="ECO:0000256" key="8">
    <source>
        <dbReference type="ARBA" id="ARBA00022723"/>
    </source>
</evidence>
<evidence type="ECO:0000256" key="7">
    <source>
        <dbReference type="ARBA" id="ARBA00022691"/>
    </source>
</evidence>
<dbReference type="AlphaFoldDB" id="A0A2Z2NXY9"/>
<sequence>MSLSPSSLIERSLTLIKSEFDHFGDSTIMKEVDIRAPRYTSYPTADRFVEAFGPEDYIRHLQAREMRPAVPLSVYVHIPFCSALCYYCACSKKITRNYEKAERYVRHLVAELSLVDARLGGDRRLLQLHLGGGTPTFLKERELRILMSALREHYALSSSGEYSIEVDPRTVDDEKMALLSELGFNRISLGVQDFDRQVQTAINRVQPETLVQSVLDRARSLGFESTNFDLIYGLPRQTLAGFEKTIDSVIAMRPDRIALYSYAHMPLVFKSQRLISINDMPNVATSQAVFRMANERLEAAGYEYIGMDHYALPDDPLAKAHRNGLLHRNFQGYTTQPDCDLVALGSSSISRIGSCYSQNQKSTNDYNDCISQGILPTQRGLELSRDDMLRRAIIMAIMCQGEVDKETFEVNYLIDFNQYFAEELLALEPLMQAGMVDDESSRIVVTATGRREALRLISACFDRYLSDQKSRARYSKVL</sequence>
<dbReference type="Gene3D" id="1.10.10.920">
    <property type="match status" value="1"/>
</dbReference>
<dbReference type="EC" id="1.3.98.3" evidence="15"/>
<keyword evidence="12 15" id="KW-0627">Porphyrin biosynthesis</keyword>
<feature type="binding site" evidence="17">
    <location>
        <position position="88"/>
    </location>
    <ligand>
        <name>[4Fe-4S] cluster</name>
        <dbReference type="ChEBI" id="CHEBI:49883"/>
        <note>4Fe-4S-S-AdoMet</note>
    </ligand>
</feature>
<comment type="subunit">
    <text evidence="4">Monomer.</text>
</comment>
<dbReference type="InterPro" id="IPR034505">
    <property type="entry name" value="Coproporphyrinogen-III_oxidase"/>
</dbReference>
<evidence type="ECO:0000256" key="13">
    <source>
        <dbReference type="ARBA" id="ARBA00024295"/>
    </source>
</evidence>
<organism evidence="19 20">
    <name type="scientific">Granulosicoccus antarcticus IMCC3135</name>
    <dbReference type="NCBI Taxonomy" id="1192854"/>
    <lineage>
        <taxon>Bacteria</taxon>
        <taxon>Pseudomonadati</taxon>
        <taxon>Pseudomonadota</taxon>
        <taxon>Gammaproteobacteria</taxon>
        <taxon>Chromatiales</taxon>
        <taxon>Granulosicoccaceae</taxon>
        <taxon>Granulosicoccus</taxon>
    </lineage>
</organism>
<feature type="binding site" evidence="16">
    <location>
        <position position="349"/>
    </location>
    <ligand>
        <name>S-adenosyl-L-methionine</name>
        <dbReference type="ChEBI" id="CHEBI:59789"/>
        <label>1</label>
    </ligand>
</feature>
<dbReference type="EMBL" id="CP018632">
    <property type="protein sequence ID" value="ASJ72627.1"/>
    <property type="molecule type" value="Genomic_DNA"/>
</dbReference>
<evidence type="ECO:0000256" key="9">
    <source>
        <dbReference type="ARBA" id="ARBA00023002"/>
    </source>
</evidence>
<dbReference type="UniPathway" id="UPA00251">
    <property type="reaction ID" value="UER00323"/>
</dbReference>
<keyword evidence="9 15" id="KW-0560">Oxidoreductase</keyword>
<evidence type="ECO:0000256" key="12">
    <source>
        <dbReference type="ARBA" id="ARBA00023244"/>
    </source>
</evidence>
<comment type="catalytic activity">
    <reaction evidence="14 15">
        <text>coproporphyrinogen III + 2 S-adenosyl-L-methionine = protoporphyrinogen IX + 2 5'-deoxyadenosine + 2 L-methionine + 2 CO2</text>
        <dbReference type="Rhea" id="RHEA:15425"/>
        <dbReference type="ChEBI" id="CHEBI:16526"/>
        <dbReference type="ChEBI" id="CHEBI:17319"/>
        <dbReference type="ChEBI" id="CHEBI:57307"/>
        <dbReference type="ChEBI" id="CHEBI:57309"/>
        <dbReference type="ChEBI" id="CHEBI:57844"/>
        <dbReference type="ChEBI" id="CHEBI:59789"/>
        <dbReference type="EC" id="1.3.98.3"/>
    </reaction>
</comment>
<protein>
    <recommendedName>
        <fullName evidence="15">Coproporphyrinogen-III oxidase</fullName>
        <ecNumber evidence="15">1.3.98.3</ecNumber>
    </recommendedName>
</protein>
<dbReference type="InterPro" id="IPR007197">
    <property type="entry name" value="rSAM"/>
</dbReference>
<dbReference type="GO" id="GO:0046872">
    <property type="term" value="F:metal ion binding"/>
    <property type="evidence" value="ECO:0007669"/>
    <property type="project" value="UniProtKB-KW"/>
</dbReference>
<evidence type="ECO:0000313" key="20">
    <source>
        <dbReference type="Proteomes" id="UP000250079"/>
    </source>
</evidence>
<feature type="binding site" evidence="16">
    <location>
        <position position="132"/>
    </location>
    <ligand>
        <name>S-adenosyl-L-methionine</name>
        <dbReference type="ChEBI" id="CHEBI:59789"/>
        <label>1</label>
    </ligand>
</feature>
<reference evidence="19 20" key="1">
    <citation type="submission" date="2016-12" db="EMBL/GenBank/DDBJ databases">
        <authorList>
            <person name="Song W.-J."/>
            <person name="Kurnit D.M."/>
        </authorList>
    </citation>
    <scope>NUCLEOTIDE SEQUENCE [LARGE SCALE GENOMIC DNA]</scope>
    <source>
        <strain evidence="19 20">IMCC3135</strain>
    </source>
</reference>
<keyword evidence="5 15" id="KW-0004">4Fe-4S</keyword>
<dbReference type="OrthoDB" id="9808022at2"/>
<dbReference type="Gene3D" id="3.80.30.20">
    <property type="entry name" value="tm_1862 like domain"/>
    <property type="match status" value="1"/>
</dbReference>
<feature type="binding site" evidence="17">
    <location>
        <position position="81"/>
    </location>
    <ligand>
        <name>[4Fe-4S] cluster</name>
        <dbReference type="ChEBI" id="CHEBI:49883"/>
        <note>4Fe-4S-S-AdoMet</note>
    </ligand>
</feature>
<feature type="binding site" evidence="16">
    <location>
        <position position="75"/>
    </location>
    <ligand>
        <name>S-adenosyl-L-methionine</name>
        <dbReference type="ChEBI" id="CHEBI:59789"/>
        <label>1</label>
    </ligand>
</feature>
<keyword evidence="10 15" id="KW-0408">Iron</keyword>
<dbReference type="InterPro" id="IPR023404">
    <property type="entry name" value="rSAM_horseshoe"/>
</dbReference>
<dbReference type="InterPro" id="IPR010723">
    <property type="entry name" value="HemN_C"/>
</dbReference>
<dbReference type="SFLD" id="SFLDG01065">
    <property type="entry name" value="anaerobic_coproporphyrinogen-I"/>
    <property type="match status" value="1"/>
</dbReference>
<evidence type="ECO:0000256" key="1">
    <source>
        <dbReference type="ARBA" id="ARBA00004496"/>
    </source>
</evidence>
<dbReference type="InterPro" id="IPR058240">
    <property type="entry name" value="rSAM_sf"/>
</dbReference>
<keyword evidence="6 15" id="KW-0963">Cytoplasm</keyword>
<comment type="similarity">
    <text evidence="3 15">Belongs to the anaerobic coproporphyrinogen-III oxidase family.</text>
</comment>
<comment type="cofactor">
    <cofactor evidence="15 17">
        <name>[4Fe-4S] cluster</name>
        <dbReference type="ChEBI" id="CHEBI:49883"/>
    </cofactor>
    <text evidence="15 17">Binds 1 [4Fe-4S] cluster. The cluster is coordinated with 3 cysteines and an exchangeable S-adenosyl-L-methionine.</text>
</comment>
<feature type="binding site" evidence="16">
    <location>
        <position position="263"/>
    </location>
    <ligand>
        <name>S-adenosyl-L-methionine</name>
        <dbReference type="ChEBI" id="CHEBI:59789"/>
        <label>2</label>
    </ligand>
</feature>
<comment type="subcellular location">
    <subcellularLocation>
        <location evidence="1 15">Cytoplasm</location>
    </subcellularLocation>
</comment>
<feature type="binding site" evidence="16">
    <location>
        <begin position="87"/>
        <end position="89"/>
    </location>
    <ligand>
        <name>S-adenosyl-L-methionine</name>
        <dbReference type="ChEBI" id="CHEBI:59789"/>
        <label>2</label>
    </ligand>
</feature>
<accession>A0A2Z2NXY9</accession>
<dbReference type="InterPro" id="IPR004558">
    <property type="entry name" value="Coprogen_oxidase_HemN"/>
</dbReference>
<feature type="binding site" evidence="16">
    <location>
        <position position="165"/>
    </location>
    <ligand>
        <name>S-adenosyl-L-methionine</name>
        <dbReference type="ChEBI" id="CHEBI:59789"/>
        <label>1</label>
    </ligand>
</feature>
<evidence type="ECO:0000256" key="11">
    <source>
        <dbReference type="ARBA" id="ARBA00023014"/>
    </source>
</evidence>
<evidence type="ECO:0000256" key="14">
    <source>
        <dbReference type="ARBA" id="ARBA00048321"/>
    </source>
</evidence>
<evidence type="ECO:0000259" key="18">
    <source>
        <dbReference type="PROSITE" id="PS51918"/>
    </source>
</evidence>
<dbReference type="KEGG" id="gai:IMCC3135_12695"/>
<feature type="binding site" evidence="16">
    <location>
        <position position="204"/>
    </location>
    <ligand>
        <name>S-adenosyl-L-methionine</name>
        <dbReference type="ChEBI" id="CHEBI:59789"/>
        <label>2</label>
    </ligand>
</feature>
<evidence type="ECO:0000256" key="6">
    <source>
        <dbReference type="ARBA" id="ARBA00022490"/>
    </source>
</evidence>
<keyword evidence="8 15" id="KW-0479">Metal-binding</keyword>
<dbReference type="PANTHER" id="PTHR13932">
    <property type="entry name" value="COPROPORPHYRINIGEN III OXIDASE"/>
    <property type="match status" value="1"/>
</dbReference>
<dbReference type="SFLD" id="SFLDS00029">
    <property type="entry name" value="Radical_SAM"/>
    <property type="match status" value="1"/>
</dbReference>
<name>A0A2Z2NXY9_9GAMM</name>
<comment type="pathway">
    <text evidence="2 15">Porphyrin-containing compound metabolism; protoporphyrin-IX biosynthesis; protoporphyrinogen-IX from coproporphyrinogen-III (AdoMet route): step 1/1.</text>
</comment>